<dbReference type="STRING" id="1314773.A0A3N2Q918"/>
<evidence type="ECO:0000256" key="6">
    <source>
        <dbReference type="SAM" id="Phobius"/>
    </source>
</evidence>
<dbReference type="InterPro" id="IPR034028">
    <property type="entry name" value="ZnMc_ADAM_fungal"/>
</dbReference>
<dbReference type="Proteomes" id="UP000272025">
    <property type="component" value="Unassembled WGS sequence"/>
</dbReference>
<sequence>MVSLRSLFTFIGVSAIVQDVVANNSHRNPLKYISILEEPTFNTPSKRVHSHSSFDLTFSLHDGQQDVRLALEPNHDILQDNLQVNYLAPDGTLRQVEHVQRHEHKVFRGKAFVRREDRSEWTHVGWARITVHRDGKHPVLEGAFRVDGDHHHIHTASNYRRLRHPQDPDVENGLDPDEYMVVWRDSDIMDDYYYYDDSRDLKRDVRGSRHCDSEQLSFNTKYDPWAHGDEEDPLRAASTRSLFGRQMDTGPTGDDGAAVGLASTIGSTLGCPNTRRVALVGIATDCTYTAAFNSSQSVRSNMINLVNAASEVYENSFNISLGIQNLTISDAACPASASNLAPWNIGCDPNTRIGDRLVLFSRWRGAIDDNNAFWTLFSTCDTGSAVGLAWLGQVCVQGSQDTEGNDGGVETVSSANVVLRTPQSEWQVFAHEAGHTFGAVHDCDEGECAAVGSDGMRRCCPLSADECDARAQFLMNPSTGSHLRQFSPCTIGNVCSALYRNAIRSDCLMDNRNVETITGSQCGNGIVEAGEDCDCGGAEECGDDPCCNPETCRFTENSVCDPANEACCTGQCRFAASGAVCRESTGLCDPQEVCPGDSGMCPSDRHLDDGESCGDDGDNLRCASGQCTSRDQQCQVAVGSRDTNNETTACGSQCQLLCRSPTVFGTDMCRQPASQFFIDGTPCSNGGRCRNGVCRGESVAGSVENFFQEYRHIIIPVAASVGGLIALAILWCCVSSCCKRRRRNKAAKQPPSPPPAAAAAAAANNDGHGYGGAWNASVPPPAPPSVPPVPPPQPQMSSQYGSYGNDPQRDYPSNYSQGSGPSYPGQWMPQRGQGSMNTRYA</sequence>
<keyword evidence="11" id="KW-1185">Reference proteome</keyword>
<dbReference type="PROSITE" id="PS50214">
    <property type="entry name" value="DISINTEGRIN_2"/>
    <property type="match status" value="1"/>
</dbReference>
<feature type="domain" description="Peptidase M12B" evidence="9">
    <location>
        <begin position="275"/>
        <end position="494"/>
    </location>
</feature>
<feature type="compositionally biased region" description="Polar residues" evidence="5">
    <location>
        <begin position="811"/>
        <end position="820"/>
    </location>
</feature>
<feature type="binding site" evidence="4">
    <location>
        <position position="435"/>
    </location>
    <ligand>
        <name>Zn(2+)</name>
        <dbReference type="ChEBI" id="CHEBI:29105"/>
        <note>catalytic</note>
    </ligand>
</feature>
<proteinExistence type="predicted"/>
<evidence type="ECO:0000256" key="2">
    <source>
        <dbReference type="ARBA" id="ARBA00056552"/>
    </source>
</evidence>
<feature type="active site" evidence="4">
    <location>
        <position position="432"/>
    </location>
</feature>
<organism evidence="10 11">
    <name type="scientific">Sodiomyces alkalinus (strain CBS 110278 / VKM F-3762 / F11)</name>
    <name type="common">Alkaliphilic filamentous fungus</name>
    <dbReference type="NCBI Taxonomy" id="1314773"/>
    <lineage>
        <taxon>Eukaryota</taxon>
        <taxon>Fungi</taxon>
        <taxon>Dikarya</taxon>
        <taxon>Ascomycota</taxon>
        <taxon>Pezizomycotina</taxon>
        <taxon>Sordariomycetes</taxon>
        <taxon>Hypocreomycetidae</taxon>
        <taxon>Glomerellales</taxon>
        <taxon>Plectosphaerellaceae</taxon>
        <taxon>Sodiomyces</taxon>
    </lineage>
</organism>
<comment type="caution">
    <text evidence="4">Lacks conserved residue(s) required for the propagation of feature annotation.</text>
</comment>
<feature type="binding site" evidence="4">
    <location>
        <position position="431"/>
    </location>
    <ligand>
        <name>Zn(2+)</name>
        <dbReference type="ChEBI" id="CHEBI:29105"/>
        <note>catalytic</note>
    </ligand>
</feature>
<feature type="signal peptide" evidence="7">
    <location>
        <begin position="1"/>
        <end position="22"/>
    </location>
</feature>
<keyword evidence="6" id="KW-0812">Transmembrane</keyword>
<keyword evidence="4" id="KW-0862">Zinc</keyword>
<protein>
    <recommendedName>
        <fullName evidence="3">Disintegrin and metalloproteinase domain-containing protein B</fullName>
    </recommendedName>
</protein>
<dbReference type="InterPro" id="IPR001762">
    <property type="entry name" value="Disintegrin_dom"/>
</dbReference>
<feature type="domain" description="Disintegrin" evidence="8">
    <location>
        <begin position="519"/>
        <end position="609"/>
    </location>
</feature>
<dbReference type="Pfam" id="PF00200">
    <property type="entry name" value="Disintegrin"/>
    <property type="match status" value="1"/>
</dbReference>
<dbReference type="PROSITE" id="PS50215">
    <property type="entry name" value="ADAM_MEPRO"/>
    <property type="match status" value="1"/>
</dbReference>
<keyword evidence="10" id="KW-0482">Metalloprotease</keyword>
<dbReference type="InterPro" id="IPR036436">
    <property type="entry name" value="Disintegrin_dom_sf"/>
</dbReference>
<keyword evidence="1" id="KW-1015">Disulfide bond</keyword>
<evidence type="ECO:0000256" key="3">
    <source>
        <dbReference type="ARBA" id="ARBA00074021"/>
    </source>
</evidence>
<evidence type="ECO:0000256" key="7">
    <source>
        <dbReference type="SAM" id="SignalP"/>
    </source>
</evidence>
<feature type="region of interest" description="Disordered" evidence="5">
    <location>
        <begin position="744"/>
        <end position="841"/>
    </location>
</feature>
<feature type="compositionally biased region" description="Polar residues" evidence="5">
    <location>
        <begin position="832"/>
        <end position="841"/>
    </location>
</feature>
<dbReference type="Pfam" id="PF13688">
    <property type="entry name" value="Reprolysin_5"/>
    <property type="match status" value="1"/>
</dbReference>
<dbReference type="SUPFAM" id="SSF57552">
    <property type="entry name" value="Blood coagulation inhibitor (disintegrin)"/>
    <property type="match status" value="1"/>
</dbReference>
<keyword evidence="10" id="KW-0378">Hydrolase</keyword>
<keyword evidence="6" id="KW-0472">Membrane</keyword>
<feature type="chain" id="PRO_5018017747" description="Disintegrin and metalloproteinase domain-containing protein B" evidence="7">
    <location>
        <begin position="23"/>
        <end position="841"/>
    </location>
</feature>
<keyword evidence="4" id="KW-0479">Metal-binding</keyword>
<dbReference type="PANTHER" id="PTHR11905:SF159">
    <property type="entry name" value="ADAM METALLOPROTEASE"/>
    <property type="match status" value="1"/>
</dbReference>
<feature type="binding site" evidence="4">
    <location>
        <position position="441"/>
    </location>
    <ligand>
        <name>Zn(2+)</name>
        <dbReference type="ChEBI" id="CHEBI:29105"/>
        <note>catalytic</note>
    </ligand>
</feature>
<dbReference type="SUPFAM" id="SSF55486">
    <property type="entry name" value="Metalloproteases ('zincins'), catalytic domain"/>
    <property type="match status" value="1"/>
</dbReference>
<dbReference type="SMART" id="SM00050">
    <property type="entry name" value="DISIN"/>
    <property type="match status" value="1"/>
</dbReference>
<evidence type="ECO:0000256" key="1">
    <source>
        <dbReference type="ARBA" id="ARBA00023157"/>
    </source>
</evidence>
<evidence type="ECO:0000256" key="4">
    <source>
        <dbReference type="PROSITE-ProRule" id="PRU00276"/>
    </source>
</evidence>
<dbReference type="CDD" id="cd04271">
    <property type="entry name" value="ZnMc_ADAM_fungal"/>
    <property type="match status" value="1"/>
</dbReference>
<dbReference type="GO" id="GO:0046872">
    <property type="term" value="F:metal ion binding"/>
    <property type="evidence" value="ECO:0007669"/>
    <property type="project" value="UniProtKB-KW"/>
</dbReference>
<feature type="transmembrane region" description="Helical" evidence="6">
    <location>
        <begin position="713"/>
        <end position="734"/>
    </location>
</feature>
<dbReference type="GeneID" id="39582066"/>
<dbReference type="Gene3D" id="4.10.70.10">
    <property type="entry name" value="Disintegrin domain"/>
    <property type="match status" value="1"/>
</dbReference>
<dbReference type="EMBL" id="ML119051">
    <property type="protein sequence ID" value="ROT43281.1"/>
    <property type="molecule type" value="Genomic_DNA"/>
</dbReference>
<dbReference type="AlphaFoldDB" id="A0A3N2Q918"/>
<keyword evidence="7" id="KW-0732">Signal</keyword>
<evidence type="ECO:0000313" key="11">
    <source>
        <dbReference type="Proteomes" id="UP000272025"/>
    </source>
</evidence>
<evidence type="ECO:0000259" key="9">
    <source>
        <dbReference type="PROSITE" id="PS50215"/>
    </source>
</evidence>
<evidence type="ECO:0000256" key="5">
    <source>
        <dbReference type="SAM" id="MobiDB-lite"/>
    </source>
</evidence>
<name>A0A3N2Q918_SODAK</name>
<gene>
    <name evidence="10" type="ORF">SODALDRAFT_35228</name>
</gene>
<dbReference type="OrthoDB" id="5951731at2759"/>
<evidence type="ECO:0000313" key="10">
    <source>
        <dbReference type="EMBL" id="ROT43281.1"/>
    </source>
</evidence>
<reference evidence="10 11" key="1">
    <citation type="journal article" date="2018" name="Mol. Ecol.">
        <title>The obligate alkalophilic soda-lake fungus Sodiomyces alkalinus has shifted to a protein diet.</title>
        <authorList>
            <person name="Grum-Grzhimaylo A.A."/>
            <person name="Falkoski D.L."/>
            <person name="van den Heuvel J."/>
            <person name="Valero-Jimenez C.A."/>
            <person name="Min B."/>
            <person name="Choi I.G."/>
            <person name="Lipzen A."/>
            <person name="Daum C.G."/>
            <person name="Aanen D.K."/>
            <person name="Tsang A."/>
            <person name="Henrissat B."/>
            <person name="Bilanenko E.N."/>
            <person name="de Vries R.P."/>
            <person name="van Kan J.A.L."/>
            <person name="Grigoriev I.V."/>
            <person name="Debets A.J.M."/>
        </authorList>
    </citation>
    <scope>NUCLEOTIDE SEQUENCE [LARGE SCALE GENOMIC DNA]</scope>
    <source>
        <strain evidence="10 11">F11</strain>
    </source>
</reference>
<dbReference type="FunFam" id="4.10.70.10:FF:000003">
    <property type="entry name" value="Disintegrin and metalloproteinase domain-containing protein 17"/>
    <property type="match status" value="1"/>
</dbReference>
<dbReference type="GO" id="GO:0006508">
    <property type="term" value="P:proteolysis"/>
    <property type="evidence" value="ECO:0007669"/>
    <property type="project" value="UniProtKB-KW"/>
</dbReference>
<feature type="compositionally biased region" description="Pro residues" evidence="5">
    <location>
        <begin position="778"/>
        <end position="794"/>
    </location>
</feature>
<dbReference type="PANTHER" id="PTHR11905">
    <property type="entry name" value="ADAM A DISINTEGRIN AND METALLOPROTEASE DOMAIN"/>
    <property type="match status" value="1"/>
</dbReference>
<dbReference type="RefSeq" id="XP_028471087.1">
    <property type="nucleotide sequence ID" value="XM_028613588.1"/>
</dbReference>
<dbReference type="Gene3D" id="3.40.390.10">
    <property type="entry name" value="Collagenase (Catalytic Domain)"/>
    <property type="match status" value="1"/>
</dbReference>
<dbReference type="InterPro" id="IPR024079">
    <property type="entry name" value="MetalloPept_cat_dom_sf"/>
</dbReference>
<evidence type="ECO:0000259" key="8">
    <source>
        <dbReference type="PROSITE" id="PS50214"/>
    </source>
</evidence>
<dbReference type="GO" id="GO:0004222">
    <property type="term" value="F:metalloendopeptidase activity"/>
    <property type="evidence" value="ECO:0007669"/>
    <property type="project" value="InterPro"/>
</dbReference>
<keyword evidence="10" id="KW-0645">Protease</keyword>
<keyword evidence="6" id="KW-1133">Transmembrane helix</keyword>
<dbReference type="InterPro" id="IPR001590">
    <property type="entry name" value="Peptidase_M12B"/>
</dbReference>
<accession>A0A3N2Q918</accession>
<comment type="function">
    <text evidence="2">Probable zinc protease.</text>
</comment>